<feature type="domain" description="Cytochrome c" evidence="6">
    <location>
        <begin position="100"/>
        <end position="187"/>
    </location>
</feature>
<dbReference type="Pfam" id="PF00034">
    <property type="entry name" value="Cytochrom_C"/>
    <property type="match status" value="1"/>
</dbReference>
<evidence type="ECO:0000256" key="4">
    <source>
        <dbReference type="PROSITE-ProRule" id="PRU00433"/>
    </source>
</evidence>
<dbReference type="RefSeq" id="WP_264490132.1">
    <property type="nucleotide sequence ID" value="NZ_JAPDDT010000020.1"/>
</dbReference>
<organism evidence="7 8">
    <name type="scientific">Luteolibacter arcticus</name>
    <dbReference type="NCBI Taxonomy" id="1581411"/>
    <lineage>
        <taxon>Bacteria</taxon>
        <taxon>Pseudomonadati</taxon>
        <taxon>Verrucomicrobiota</taxon>
        <taxon>Verrucomicrobiia</taxon>
        <taxon>Verrucomicrobiales</taxon>
        <taxon>Verrucomicrobiaceae</taxon>
        <taxon>Luteolibacter</taxon>
    </lineage>
</organism>
<sequence length="252" mass="26529">MIDPSKPDLEESVNVTEAHERVIRGAAAASRESKLKENGAEPVSLWVLILCAVPLLAAGWTLGKAGTLFSYKDITREGYVRQIPDDGEGAKLPPIPWLEASIKKGAKSYSKCTGCHGADGKGDGASYPSLAGSEWVNGETERFAMVILNGLTGPTSTGKTYGVMPSQAAGLSGEDLAHLMNFVRHSFGNSASDVVTKEMGIAAIDLSSKRAKAGAPVTGDELNADHKKNLPGEPIDPKMMVDPITLEPAEAK</sequence>
<evidence type="ECO:0000313" key="8">
    <source>
        <dbReference type="Proteomes" id="UP001320876"/>
    </source>
</evidence>
<dbReference type="EMBL" id="JAPDDT010000020">
    <property type="protein sequence ID" value="MCW1926024.1"/>
    <property type="molecule type" value="Genomic_DNA"/>
</dbReference>
<evidence type="ECO:0000256" key="2">
    <source>
        <dbReference type="ARBA" id="ARBA00022723"/>
    </source>
</evidence>
<accession>A0ABT3GR90</accession>
<reference evidence="7 8" key="1">
    <citation type="submission" date="2022-10" db="EMBL/GenBank/DDBJ databases">
        <title>Luteolibacter arcticus strain CCTCC AB 2014275, whole genome shotgun sequencing project.</title>
        <authorList>
            <person name="Zhao G."/>
            <person name="Shen L."/>
        </authorList>
    </citation>
    <scope>NUCLEOTIDE SEQUENCE [LARGE SCALE GENOMIC DNA]</scope>
    <source>
        <strain evidence="7 8">CCTCC AB 2014275</strain>
    </source>
</reference>
<dbReference type="InterPro" id="IPR009056">
    <property type="entry name" value="Cyt_c-like_dom"/>
</dbReference>
<proteinExistence type="predicted"/>
<evidence type="ECO:0000256" key="5">
    <source>
        <dbReference type="SAM" id="MobiDB-lite"/>
    </source>
</evidence>
<dbReference type="PANTHER" id="PTHR35008">
    <property type="entry name" value="BLL4482 PROTEIN-RELATED"/>
    <property type="match status" value="1"/>
</dbReference>
<gene>
    <name evidence="7" type="ORF">OKA05_25925</name>
</gene>
<keyword evidence="1 4" id="KW-0349">Heme</keyword>
<evidence type="ECO:0000256" key="3">
    <source>
        <dbReference type="ARBA" id="ARBA00023004"/>
    </source>
</evidence>
<dbReference type="PANTHER" id="PTHR35008:SF8">
    <property type="entry name" value="ALCOHOL DEHYDROGENASE CYTOCHROME C SUBUNIT"/>
    <property type="match status" value="1"/>
</dbReference>
<keyword evidence="3 4" id="KW-0408">Iron</keyword>
<comment type="caution">
    <text evidence="7">The sequence shown here is derived from an EMBL/GenBank/DDBJ whole genome shotgun (WGS) entry which is preliminary data.</text>
</comment>
<dbReference type="InterPro" id="IPR051459">
    <property type="entry name" value="Cytochrome_c-type_DH"/>
</dbReference>
<keyword evidence="2 4" id="KW-0479">Metal-binding</keyword>
<protein>
    <submittedName>
        <fullName evidence="7">C-type cytochrome</fullName>
    </submittedName>
</protein>
<dbReference type="SUPFAM" id="SSF46626">
    <property type="entry name" value="Cytochrome c"/>
    <property type="match status" value="1"/>
</dbReference>
<evidence type="ECO:0000313" key="7">
    <source>
        <dbReference type="EMBL" id="MCW1926024.1"/>
    </source>
</evidence>
<dbReference type="Proteomes" id="UP001320876">
    <property type="component" value="Unassembled WGS sequence"/>
</dbReference>
<evidence type="ECO:0000256" key="1">
    <source>
        <dbReference type="ARBA" id="ARBA00022617"/>
    </source>
</evidence>
<evidence type="ECO:0000259" key="6">
    <source>
        <dbReference type="PROSITE" id="PS51007"/>
    </source>
</evidence>
<feature type="region of interest" description="Disordered" evidence="5">
    <location>
        <begin position="213"/>
        <end position="252"/>
    </location>
</feature>
<dbReference type="InterPro" id="IPR036909">
    <property type="entry name" value="Cyt_c-like_dom_sf"/>
</dbReference>
<name>A0ABT3GR90_9BACT</name>
<keyword evidence="8" id="KW-1185">Reference proteome</keyword>
<dbReference type="PROSITE" id="PS51007">
    <property type="entry name" value="CYTC"/>
    <property type="match status" value="1"/>
</dbReference>
<dbReference type="Gene3D" id="1.10.760.10">
    <property type="entry name" value="Cytochrome c-like domain"/>
    <property type="match status" value="1"/>
</dbReference>